<dbReference type="RefSeq" id="WP_186903683.1">
    <property type="nucleotide sequence ID" value="NZ_CBDHGB010000003.1"/>
</dbReference>
<dbReference type="EMBL" id="JACOGD010000004">
    <property type="protein sequence ID" value="MBC3932002.1"/>
    <property type="molecule type" value="Genomic_DNA"/>
</dbReference>
<accession>A0ABR7A579</accession>
<sequence>MSTPQLAELRKQVHKATLQINLMRQALHRADTDFEETGTVTCETMEFIRSVKELLS</sequence>
<proteinExistence type="predicted"/>
<comment type="caution">
    <text evidence="1">The sequence shown here is derived from an EMBL/GenBank/DDBJ whole genome shotgun (WGS) entry which is preliminary data.</text>
</comment>
<evidence type="ECO:0000313" key="2">
    <source>
        <dbReference type="Proteomes" id="UP000654304"/>
    </source>
</evidence>
<protein>
    <recommendedName>
        <fullName evidence="3">Rop family plasmid primer RNA-binding protein</fullName>
    </recommendedName>
</protein>
<dbReference type="Proteomes" id="UP000654304">
    <property type="component" value="Unassembled WGS sequence"/>
</dbReference>
<gene>
    <name evidence="1" type="ORF">H8K43_09990</name>
</gene>
<name>A0ABR7A579_9BURK</name>
<reference evidence="1 2" key="1">
    <citation type="submission" date="2020-08" db="EMBL/GenBank/DDBJ databases">
        <title>Novel species isolated from subtropical streams in China.</title>
        <authorList>
            <person name="Lu H."/>
        </authorList>
    </citation>
    <scope>NUCLEOTIDE SEQUENCE [LARGE SCALE GENOMIC DNA]</scope>
    <source>
        <strain evidence="1 2">CY22W</strain>
    </source>
</reference>
<evidence type="ECO:0008006" key="3">
    <source>
        <dbReference type="Google" id="ProtNLM"/>
    </source>
</evidence>
<keyword evidence="2" id="KW-1185">Reference proteome</keyword>
<organism evidence="1 2">
    <name type="scientific">Undibacterium curvum</name>
    <dbReference type="NCBI Taxonomy" id="2762294"/>
    <lineage>
        <taxon>Bacteria</taxon>
        <taxon>Pseudomonadati</taxon>
        <taxon>Pseudomonadota</taxon>
        <taxon>Betaproteobacteria</taxon>
        <taxon>Burkholderiales</taxon>
        <taxon>Oxalobacteraceae</taxon>
        <taxon>Undibacterium</taxon>
    </lineage>
</organism>
<evidence type="ECO:0000313" key="1">
    <source>
        <dbReference type="EMBL" id="MBC3932002.1"/>
    </source>
</evidence>